<dbReference type="InterPro" id="IPR015947">
    <property type="entry name" value="PUA-like_sf"/>
</dbReference>
<feature type="binding site" evidence="8">
    <location>
        <position position="24"/>
    </location>
    <ligand>
        <name>ATP</name>
        <dbReference type="ChEBI" id="CHEBI:30616"/>
    </ligand>
</feature>
<feature type="binding site" evidence="8">
    <location>
        <position position="150"/>
    </location>
    <ligand>
        <name>substrate</name>
    </ligand>
</feature>
<evidence type="ECO:0000256" key="2">
    <source>
        <dbReference type="ARBA" id="ARBA00022605"/>
    </source>
</evidence>
<dbReference type="InterPro" id="IPR001057">
    <property type="entry name" value="Glu/AcGlu_kinase"/>
</dbReference>
<dbReference type="SUPFAM" id="SSF53633">
    <property type="entry name" value="Carbamate kinase-like"/>
    <property type="match status" value="1"/>
</dbReference>
<keyword evidence="2 8" id="KW-0028">Amino-acid biosynthesis</keyword>
<dbReference type="EC" id="2.7.2.11" evidence="8"/>
<dbReference type="CDD" id="cd21157">
    <property type="entry name" value="PUA_G5K"/>
    <property type="match status" value="1"/>
</dbReference>
<dbReference type="SUPFAM" id="SSF88697">
    <property type="entry name" value="PUA domain-like"/>
    <property type="match status" value="1"/>
</dbReference>
<reference evidence="10" key="1">
    <citation type="journal article" date="2020" name="mSystems">
        <title>Genome- and Community-Level Interaction Insights into Carbon Utilization and Element Cycling Functions of Hydrothermarchaeota in Hydrothermal Sediment.</title>
        <authorList>
            <person name="Zhou Z."/>
            <person name="Liu Y."/>
            <person name="Xu W."/>
            <person name="Pan J."/>
            <person name="Luo Z.H."/>
            <person name="Li M."/>
        </authorList>
    </citation>
    <scope>NUCLEOTIDE SEQUENCE [LARGE SCALE GENOMIC DNA]</scope>
    <source>
        <strain evidence="10">HyVt-233</strain>
    </source>
</reference>
<dbReference type="InterPro" id="IPR036393">
    <property type="entry name" value="AceGlu_kinase-like_sf"/>
</dbReference>
<dbReference type="GO" id="GO:0004349">
    <property type="term" value="F:glutamate 5-kinase activity"/>
    <property type="evidence" value="ECO:0007669"/>
    <property type="project" value="UniProtKB-UniRule"/>
</dbReference>
<keyword evidence="6 8" id="KW-0418">Kinase</keyword>
<dbReference type="GO" id="GO:0005524">
    <property type="term" value="F:ATP binding"/>
    <property type="evidence" value="ECO:0007669"/>
    <property type="project" value="UniProtKB-KW"/>
</dbReference>
<dbReference type="Proteomes" id="UP000886289">
    <property type="component" value="Unassembled WGS sequence"/>
</dbReference>
<feature type="binding site" evidence="8">
    <location>
        <begin position="182"/>
        <end position="183"/>
    </location>
    <ligand>
        <name>ATP</name>
        <dbReference type="ChEBI" id="CHEBI:30616"/>
    </ligand>
</feature>
<evidence type="ECO:0000256" key="3">
    <source>
        <dbReference type="ARBA" id="ARBA00022650"/>
    </source>
</evidence>
<dbReference type="GO" id="GO:0003723">
    <property type="term" value="F:RNA binding"/>
    <property type="evidence" value="ECO:0007669"/>
    <property type="project" value="InterPro"/>
</dbReference>
<evidence type="ECO:0000256" key="6">
    <source>
        <dbReference type="ARBA" id="ARBA00022777"/>
    </source>
</evidence>
<dbReference type="PROSITE" id="PS50890">
    <property type="entry name" value="PUA"/>
    <property type="match status" value="1"/>
</dbReference>
<organism evidence="10">
    <name type="scientific">Desulfofervidus auxilii</name>
    <dbReference type="NCBI Taxonomy" id="1621989"/>
    <lineage>
        <taxon>Bacteria</taxon>
        <taxon>Pseudomonadati</taxon>
        <taxon>Thermodesulfobacteriota</taxon>
        <taxon>Candidatus Desulfofervidia</taxon>
        <taxon>Candidatus Desulfofervidales</taxon>
        <taxon>Candidatus Desulfofervidaceae</taxon>
        <taxon>Candidatus Desulfofervidus</taxon>
    </lineage>
</organism>
<keyword evidence="7 8" id="KW-0067">ATP-binding</keyword>
<dbReference type="UniPathway" id="UPA00098">
    <property type="reaction ID" value="UER00359"/>
</dbReference>
<keyword evidence="3 8" id="KW-0641">Proline biosynthesis</keyword>
<keyword evidence="5 8" id="KW-0547">Nucleotide-binding</keyword>
<gene>
    <name evidence="8 10" type="primary">proB</name>
    <name evidence="10" type="ORF">ENG63_11485</name>
</gene>
<evidence type="ECO:0000313" key="10">
    <source>
        <dbReference type="EMBL" id="HDD45457.1"/>
    </source>
</evidence>
<comment type="catalytic activity">
    <reaction evidence="8">
        <text>L-glutamate + ATP = L-glutamyl 5-phosphate + ADP</text>
        <dbReference type="Rhea" id="RHEA:14877"/>
        <dbReference type="ChEBI" id="CHEBI:29985"/>
        <dbReference type="ChEBI" id="CHEBI:30616"/>
        <dbReference type="ChEBI" id="CHEBI:58274"/>
        <dbReference type="ChEBI" id="CHEBI:456216"/>
        <dbReference type="EC" id="2.7.2.11"/>
    </reaction>
</comment>
<keyword evidence="1 8" id="KW-0963">Cytoplasm</keyword>
<evidence type="ECO:0000256" key="8">
    <source>
        <dbReference type="HAMAP-Rule" id="MF_00456"/>
    </source>
</evidence>
<dbReference type="HAMAP" id="MF_00456">
    <property type="entry name" value="ProB"/>
    <property type="match status" value="1"/>
</dbReference>
<protein>
    <recommendedName>
        <fullName evidence="8">Glutamate 5-kinase</fullName>
        <ecNumber evidence="8">2.7.2.11</ecNumber>
    </recommendedName>
    <alternativeName>
        <fullName evidence="8">Gamma-glutamyl kinase</fullName>
        <shortName evidence="8">GK</shortName>
    </alternativeName>
</protein>
<dbReference type="GO" id="GO:0055129">
    <property type="term" value="P:L-proline biosynthetic process"/>
    <property type="evidence" value="ECO:0007669"/>
    <property type="project" value="UniProtKB-UniRule"/>
</dbReference>
<dbReference type="InterPro" id="IPR005715">
    <property type="entry name" value="Glu_5kinase/COase_Synthase"/>
</dbReference>
<evidence type="ECO:0000256" key="1">
    <source>
        <dbReference type="ARBA" id="ARBA00022490"/>
    </source>
</evidence>
<dbReference type="PRINTS" id="PR00474">
    <property type="entry name" value="GLU5KINASE"/>
</dbReference>
<comment type="caution">
    <text evidence="8">Lacks conserved residue(s) required for the propagation of feature annotation.</text>
</comment>
<dbReference type="AlphaFoldDB" id="A0A7C0Y627"/>
<dbReference type="InterPro" id="IPR036974">
    <property type="entry name" value="PUA_sf"/>
</dbReference>
<sequence length="381" mass="42078">MLSREEIINLRKSLCKRVRRLVIKVGSSVITTQSGLNVKVIEQLVTQIAKLHNQGKEVILVSSGAIAAGMRKMGLKQRPVSLPQQQALAAIGQSDLIRIYEEAFAIYNLKVAQVLLTRDGLVDRHRYLNARHTFFSLLHWGIVPIVNENDTVAVEEIKFGDNDFLAGFITAMLEADLLILLTDMNGLYNHDPRFYPEAKRLPIIEKIDKKIEALGKTTPSFLGRGGIASKIKVAKDITAVGIPVFIAKGDKPGILNAILEGEDVGTLFLPQKTQRLRKHWLASLPAKGELVIDEGAIKAIKQNGKSLLPSGIKKVKGQFFAGDPVYCVGEKGERIAIGLVNYNSTEVEKIKGLNTKDIIKVLGYKGYDEVIHRDNLCVLED</sequence>
<accession>A0A7C0Y627</accession>
<dbReference type="InterPro" id="IPR001048">
    <property type="entry name" value="Asp/Glu/Uridylate_kinase"/>
</dbReference>
<dbReference type="Gene3D" id="2.30.130.10">
    <property type="entry name" value="PUA domain"/>
    <property type="match status" value="1"/>
</dbReference>
<dbReference type="PANTHER" id="PTHR43654:SF1">
    <property type="entry name" value="ISOPENTENYL PHOSPHATE KINASE"/>
    <property type="match status" value="1"/>
</dbReference>
<feature type="domain" description="PUA" evidence="9">
    <location>
        <begin position="288"/>
        <end position="371"/>
    </location>
</feature>
<comment type="caution">
    <text evidence="10">The sequence shown here is derived from an EMBL/GenBank/DDBJ whole genome shotgun (WGS) entry which is preliminary data.</text>
</comment>
<comment type="pathway">
    <text evidence="8">Amino-acid biosynthesis; L-proline biosynthesis; L-glutamate 5-semialdehyde from L-glutamate: step 1/2.</text>
</comment>
<dbReference type="GO" id="GO:0005829">
    <property type="term" value="C:cytosol"/>
    <property type="evidence" value="ECO:0007669"/>
    <property type="project" value="TreeGrafter"/>
</dbReference>
<evidence type="ECO:0000256" key="7">
    <source>
        <dbReference type="ARBA" id="ARBA00022840"/>
    </source>
</evidence>
<comment type="subcellular location">
    <subcellularLocation>
        <location evidence="8">Cytoplasm</location>
    </subcellularLocation>
</comment>
<dbReference type="FunFam" id="3.40.1160.10:FF:000018">
    <property type="entry name" value="Glutamate 5-kinase"/>
    <property type="match status" value="1"/>
</dbReference>
<proteinExistence type="inferred from homology"/>
<dbReference type="CDD" id="cd04242">
    <property type="entry name" value="AAK_G5K_ProB"/>
    <property type="match status" value="1"/>
</dbReference>
<dbReference type="InterPro" id="IPR011529">
    <property type="entry name" value="Glu_5kinase"/>
</dbReference>
<dbReference type="PANTHER" id="PTHR43654">
    <property type="entry name" value="GLUTAMATE 5-KINASE"/>
    <property type="match status" value="1"/>
</dbReference>
<dbReference type="EMBL" id="DRBS01000427">
    <property type="protein sequence ID" value="HDD45457.1"/>
    <property type="molecule type" value="Genomic_DNA"/>
</dbReference>
<feature type="binding site" evidence="8">
    <location>
        <position position="162"/>
    </location>
    <ligand>
        <name>substrate</name>
    </ligand>
</feature>
<evidence type="ECO:0000256" key="4">
    <source>
        <dbReference type="ARBA" id="ARBA00022679"/>
    </source>
</evidence>
<keyword evidence="4 8" id="KW-0808">Transferase</keyword>
<dbReference type="PIRSF" id="PIRSF000729">
    <property type="entry name" value="GK"/>
    <property type="match status" value="1"/>
</dbReference>
<feature type="binding site" evidence="8">
    <location>
        <position position="63"/>
    </location>
    <ligand>
        <name>substrate</name>
    </ligand>
</feature>
<evidence type="ECO:0000259" key="9">
    <source>
        <dbReference type="SMART" id="SM00359"/>
    </source>
</evidence>
<dbReference type="Pfam" id="PF00696">
    <property type="entry name" value="AA_kinase"/>
    <property type="match status" value="1"/>
</dbReference>
<evidence type="ECO:0000256" key="5">
    <source>
        <dbReference type="ARBA" id="ARBA00022741"/>
    </source>
</evidence>
<dbReference type="Gene3D" id="3.40.1160.10">
    <property type="entry name" value="Acetylglutamate kinase-like"/>
    <property type="match status" value="1"/>
</dbReference>
<comment type="function">
    <text evidence="8">Catalyzes the transfer of a phosphate group to glutamate to form L-glutamate 5-phosphate.</text>
</comment>
<dbReference type="NCBIfam" id="TIGR01027">
    <property type="entry name" value="proB"/>
    <property type="match status" value="1"/>
</dbReference>
<dbReference type="InterPro" id="IPR041739">
    <property type="entry name" value="G5K_ProB"/>
</dbReference>
<comment type="similarity">
    <text evidence="8">Belongs to the glutamate 5-kinase family.</text>
</comment>
<dbReference type="Pfam" id="PF01472">
    <property type="entry name" value="PUA"/>
    <property type="match status" value="1"/>
</dbReference>
<name>A0A7C0Y627_DESA2</name>
<dbReference type="SMART" id="SM00359">
    <property type="entry name" value="PUA"/>
    <property type="match status" value="1"/>
</dbReference>
<dbReference type="InterPro" id="IPR002478">
    <property type="entry name" value="PUA"/>
</dbReference>